<dbReference type="CDD" id="cd00637">
    <property type="entry name" value="7tm_classA_rhodopsin-like"/>
    <property type="match status" value="1"/>
</dbReference>
<dbReference type="EMBL" id="CALNXI010000397">
    <property type="protein sequence ID" value="CAH3026282.1"/>
    <property type="molecule type" value="Genomic_DNA"/>
</dbReference>
<feature type="transmembrane region" description="Helical" evidence="10">
    <location>
        <begin position="75"/>
        <end position="93"/>
    </location>
</feature>
<feature type="transmembrane region" description="Helical" evidence="10">
    <location>
        <begin position="113"/>
        <end position="134"/>
    </location>
</feature>
<feature type="transmembrane region" description="Helical" evidence="10">
    <location>
        <begin position="33"/>
        <end position="63"/>
    </location>
</feature>
<feature type="compositionally biased region" description="Basic and acidic residues" evidence="9">
    <location>
        <begin position="397"/>
        <end position="409"/>
    </location>
</feature>
<comment type="subcellular location">
    <subcellularLocation>
        <location evidence="1">Membrane</location>
        <topology evidence="1">Multi-pass membrane protein</topology>
    </subcellularLocation>
</comment>
<comment type="similarity">
    <text evidence="8">Belongs to the G-protein coupled receptor 1 family.</text>
</comment>
<evidence type="ECO:0000256" key="7">
    <source>
        <dbReference type="ARBA" id="ARBA00023224"/>
    </source>
</evidence>
<dbReference type="Proteomes" id="UP001159427">
    <property type="component" value="Unassembled WGS sequence"/>
</dbReference>
<evidence type="ECO:0000259" key="11">
    <source>
        <dbReference type="PROSITE" id="PS50262"/>
    </source>
</evidence>
<evidence type="ECO:0000313" key="12">
    <source>
        <dbReference type="EMBL" id="CAH3026282.1"/>
    </source>
</evidence>
<evidence type="ECO:0000256" key="10">
    <source>
        <dbReference type="SAM" id="Phobius"/>
    </source>
</evidence>
<feature type="transmembrane region" description="Helical" evidence="10">
    <location>
        <begin position="155"/>
        <end position="174"/>
    </location>
</feature>
<name>A0ABN8MD12_9CNID</name>
<dbReference type="PANTHER" id="PTHR45695:SF9">
    <property type="entry name" value="LEUCOKININ RECEPTOR"/>
    <property type="match status" value="1"/>
</dbReference>
<keyword evidence="6 8" id="KW-0675">Receptor</keyword>
<evidence type="ECO:0000256" key="5">
    <source>
        <dbReference type="ARBA" id="ARBA00023136"/>
    </source>
</evidence>
<evidence type="ECO:0000256" key="6">
    <source>
        <dbReference type="ARBA" id="ARBA00023170"/>
    </source>
</evidence>
<evidence type="ECO:0000256" key="8">
    <source>
        <dbReference type="RuleBase" id="RU000688"/>
    </source>
</evidence>
<accession>A0ABN8MD12</accession>
<keyword evidence="7 8" id="KW-0807">Transducer</keyword>
<evidence type="ECO:0000256" key="3">
    <source>
        <dbReference type="ARBA" id="ARBA00022989"/>
    </source>
</evidence>
<sequence>MNGTVVETNSTGPFLLKNFTNSSRNPTLQVDRFGAMTIVILSLQILVVLVGSVGNAFVCIITSRKRSLQIVGNRFILNLAIADLGILLIVYPHHLSKEFSLSWPFGEFVCKTFLPFTDIFYGVGIGSITAIAFHRYRMLVYCMKQQMNLQTAKRVLFLIWLLSFIILVMPKFFVMELVRFPKIRIWICQESWPNQLSRKMYEGTIVLAFYVCPLVFISLTYYRIRTKLRDNIRRHDSYKRASLRAKGSAEVISRIGQNRRALRLLAPVVIFFAVCMAPVSFITLLSLFLKNPEETFNRLKYMPILHRIIKLLLNMNSSVNPIIYSIVNTEFRREFSRLLRCAKTRSCCADTTQGLSLSTFRKSTSIDKSRSKWGSFLLNKRGSSSSARKSPGSARNSAEKVFGKEGEKQVADAIELAQKVSRQMVEENNK</sequence>
<feature type="domain" description="G-protein coupled receptors family 1 profile" evidence="11">
    <location>
        <begin position="54"/>
        <end position="324"/>
    </location>
</feature>
<dbReference type="PROSITE" id="PS00237">
    <property type="entry name" value="G_PROTEIN_RECEP_F1_1"/>
    <property type="match status" value="1"/>
</dbReference>
<organism evidence="12 13">
    <name type="scientific">Porites evermanni</name>
    <dbReference type="NCBI Taxonomy" id="104178"/>
    <lineage>
        <taxon>Eukaryota</taxon>
        <taxon>Metazoa</taxon>
        <taxon>Cnidaria</taxon>
        <taxon>Anthozoa</taxon>
        <taxon>Hexacorallia</taxon>
        <taxon>Scleractinia</taxon>
        <taxon>Fungiina</taxon>
        <taxon>Poritidae</taxon>
        <taxon>Porites</taxon>
    </lineage>
</organism>
<keyword evidence="3 10" id="KW-1133">Transmembrane helix</keyword>
<dbReference type="Gene3D" id="1.20.1070.10">
    <property type="entry name" value="Rhodopsin 7-helix transmembrane proteins"/>
    <property type="match status" value="1"/>
</dbReference>
<dbReference type="PRINTS" id="PR00237">
    <property type="entry name" value="GPCRRHODOPSN"/>
</dbReference>
<reference evidence="12 13" key="1">
    <citation type="submission" date="2022-05" db="EMBL/GenBank/DDBJ databases">
        <authorList>
            <consortium name="Genoscope - CEA"/>
            <person name="William W."/>
        </authorList>
    </citation>
    <scope>NUCLEOTIDE SEQUENCE [LARGE SCALE GENOMIC DNA]</scope>
</reference>
<dbReference type="PROSITE" id="PS50262">
    <property type="entry name" value="G_PROTEIN_RECEP_F1_2"/>
    <property type="match status" value="1"/>
</dbReference>
<dbReference type="InterPro" id="IPR017452">
    <property type="entry name" value="GPCR_Rhodpsn_7TM"/>
</dbReference>
<keyword evidence="4 8" id="KW-0297">G-protein coupled receptor</keyword>
<evidence type="ECO:0000256" key="1">
    <source>
        <dbReference type="ARBA" id="ARBA00004141"/>
    </source>
</evidence>
<proteinExistence type="inferred from homology"/>
<dbReference type="SUPFAM" id="SSF81321">
    <property type="entry name" value="Family A G protein-coupled receptor-like"/>
    <property type="match status" value="1"/>
</dbReference>
<dbReference type="InterPro" id="IPR000276">
    <property type="entry name" value="GPCR_Rhodpsn"/>
</dbReference>
<evidence type="ECO:0000313" key="13">
    <source>
        <dbReference type="Proteomes" id="UP001159427"/>
    </source>
</evidence>
<keyword evidence="13" id="KW-1185">Reference proteome</keyword>
<comment type="caution">
    <text evidence="12">The sequence shown here is derived from an EMBL/GenBank/DDBJ whole genome shotgun (WGS) entry which is preliminary data.</text>
</comment>
<feature type="transmembrane region" description="Helical" evidence="10">
    <location>
        <begin position="264"/>
        <end position="288"/>
    </location>
</feature>
<feature type="compositionally biased region" description="Low complexity" evidence="9">
    <location>
        <begin position="380"/>
        <end position="394"/>
    </location>
</feature>
<evidence type="ECO:0000256" key="4">
    <source>
        <dbReference type="ARBA" id="ARBA00023040"/>
    </source>
</evidence>
<feature type="transmembrane region" description="Helical" evidence="10">
    <location>
        <begin position="205"/>
        <end position="224"/>
    </location>
</feature>
<dbReference type="PANTHER" id="PTHR45695">
    <property type="entry name" value="LEUCOKININ RECEPTOR-RELATED"/>
    <property type="match status" value="1"/>
</dbReference>
<keyword evidence="5 10" id="KW-0472">Membrane</keyword>
<feature type="region of interest" description="Disordered" evidence="9">
    <location>
        <begin position="380"/>
        <end position="409"/>
    </location>
</feature>
<evidence type="ECO:0000256" key="2">
    <source>
        <dbReference type="ARBA" id="ARBA00022692"/>
    </source>
</evidence>
<gene>
    <name evidence="12" type="ORF">PEVE_00028564</name>
</gene>
<dbReference type="Pfam" id="PF00001">
    <property type="entry name" value="7tm_1"/>
    <property type="match status" value="1"/>
</dbReference>
<evidence type="ECO:0000256" key="9">
    <source>
        <dbReference type="SAM" id="MobiDB-lite"/>
    </source>
</evidence>
<protein>
    <recommendedName>
        <fullName evidence="11">G-protein coupled receptors family 1 profile domain-containing protein</fullName>
    </recommendedName>
</protein>
<keyword evidence="2 8" id="KW-0812">Transmembrane</keyword>